<proteinExistence type="predicted"/>
<dbReference type="Gene3D" id="3.40.630.30">
    <property type="match status" value="1"/>
</dbReference>
<dbReference type="InterPro" id="IPR010037">
    <property type="entry name" value="FkbH_domain"/>
</dbReference>
<dbReference type="GeneID" id="91470631"/>
<dbReference type="NCBIfam" id="TIGR01686">
    <property type="entry name" value="FkbH"/>
    <property type="match status" value="1"/>
</dbReference>
<dbReference type="SUPFAM" id="SSF56784">
    <property type="entry name" value="HAD-like"/>
    <property type="match status" value="1"/>
</dbReference>
<dbReference type="EMBL" id="BNEB01000003">
    <property type="protein sequence ID" value="GHI61104.1"/>
    <property type="molecule type" value="Genomic_DNA"/>
</dbReference>
<accession>A0ABQ3RZ24</accession>
<dbReference type="InterPro" id="IPR023214">
    <property type="entry name" value="HAD_sf"/>
</dbReference>
<dbReference type="RefSeq" id="WP_189917996.1">
    <property type="nucleotide sequence ID" value="NZ_BMSI01000001.1"/>
</dbReference>
<dbReference type="NCBIfam" id="TIGR01681">
    <property type="entry name" value="HAD-SF-IIIC"/>
    <property type="match status" value="1"/>
</dbReference>
<protein>
    <submittedName>
        <fullName evidence="1">Haloacid dehalogenase</fullName>
    </submittedName>
</protein>
<evidence type="ECO:0000313" key="2">
    <source>
        <dbReference type="Proteomes" id="UP000649259"/>
    </source>
</evidence>
<dbReference type="InterPro" id="IPR010033">
    <property type="entry name" value="HAD_SF_ppase_IIIC"/>
</dbReference>
<dbReference type="Gene3D" id="3.40.50.1000">
    <property type="entry name" value="HAD superfamily/HAD-like"/>
    <property type="match status" value="1"/>
</dbReference>
<dbReference type="Proteomes" id="UP000649259">
    <property type="component" value="Unassembled WGS sequence"/>
</dbReference>
<gene>
    <name evidence="1" type="ORF">Saso_27540</name>
</gene>
<dbReference type="InterPro" id="IPR016181">
    <property type="entry name" value="Acyl_CoA_acyltransferase"/>
</dbReference>
<evidence type="ECO:0000313" key="1">
    <source>
        <dbReference type="EMBL" id="GHI61104.1"/>
    </source>
</evidence>
<comment type="caution">
    <text evidence="1">The sequence shown here is derived from an EMBL/GenBank/DDBJ whole genome shotgun (WGS) entry which is preliminary data.</text>
</comment>
<dbReference type="SUPFAM" id="SSF55729">
    <property type="entry name" value="Acyl-CoA N-acyltransferases (Nat)"/>
    <property type="match status" value="1"/>
</dbReference>
<organism evidence="1 2">
    <name type="scientific">Streptomyces asoensis</name>
    <dbReference type="NCBI Taxonomy" id="249586"/>
    <lineage>
        <taxon>Bacteria</taxon>
        <taxon>Bacillati</taxon>
        <taxon>Actinomycetota</taxon>
        <taxon>Actinomycetes</taxon>
        <taxon>Kitasatosporales</taxon>
        <taxon>Streptomycetaceae</taxon>
        <taxon>Streptomyces</taxon>
    </lineage>
</organism>
<dbReference type="InterPro" id="IPR036412">
    <property type="entry name" value="HAD-like_sf"/>
</dbReference>
<name>A0ABQ3RZ24_9ACTN</name>
<keyword evidence="2" id="KW-1185">Reference proteome</keyword>
<reference evidence="2" key="1">
    <citation type="submission" date="2023-07" db="EMBL/GenBank/DDBJ databases">
        <title>Whole genome shotgun sequence of Streptomyces cacaoi subsp. asoensis NBRC 13813.</title>
        <authorList>
            <person name="Komaki H."/>
            <person name="Tamura T."/>
        </authorList>
    </citation>
    <scope>NUCLEOTIDE SEQUENCE [LARGE SCALE GENOMIC DNA]</scope>
    <source>
        <strain evidence="2">NBRC 13813</strain>
    </source>
</reference>
<sequence>MSVADGFDPDGVKCVVWDLDGTLWDEIAVESPTDDLPAPRPATLAAIDDLAARGVLSSIASRSAPSVLDRLDAVPGLRARFLAPQVSWQDKSESLRRIAEELGIAVEALVLVDDSPYERAEVEALLPGVRTLDPADVPALLAAFEGREITPESRARVGRYRTEETRRAEGARFRGSREEFLRWCDMRLTVGAATADELPRALELAARTHRLNSSGLTPDRLRELAAADGHELYTARMTDRFGDYGIIGAALVDRGPDTPGVRDGAGTASATWAVPLLALSCRVAGRGAAAAFLFRLMERAREAGAEEFRVTLRPTDANLEMRILLRQAGLRRTDAAVPGPADASGAPVARTAPAEAAVLGRTLGGDVPGPPAWLHVSDREDTEA</sequence>